<dbReference type="EMBL" id="JARVKF010000179">
    <property type="protein sequence ID" value="KAK9421507.1"/>
    <property type="molecule type" value="Genomic_DNA"/>
</dbReference>
<dbReference type="Proteomes" id="UP001408356">
    <property type="component" value="Unassembled WGS sequence"/>
</dbReference>
<name>A0ABR2V3M1_9PEZI</name>
<accession>A0ABR2V3M1</accession>
<dbReference type="GO" id="GO:0005840">
    <property type="term" value="C:ribosome"/>
    <property type="evidence" value="ECO:0007669"/>
    <property type="project" value="UniProtKB-KW"/>
</dbReference>
<evidence type="ECO:0000313" key="3">
    <source>
        <dbReference type="Proteomes" id="UP001408356"/>
    </source>
</evidence>
<evidence type="ECO:0000256" key="1">
    <source>
        <dbReference type="SAM" id="MobiDB-lite"/>
    </source>
</evidence>
<evidence type="ECO:0000313" key="2">
    <source>
        <dbReference type="EMBL" id="KAK9421507.1"/>
    </source>
</evidence>
<feature type="compositionally biased region" description="Polar residues" evidence="1">
    <location>
        <begin position="1"/>
        <end position="12"/>
    </location>
</feature>
<gene>
    <name evidence="2" type="ORF">SUNI508_05742</name>
</gene>
<dbReference type="PANTHER" id="PTHR37331:SF1">
    <property type="entry name" value="YALI0F11671P"/>
    <property type="match status" value="1"/>
</dbReference>
<sequence>MHMGRRSTSLGNPTKEAPRTPVLGSHPLHAALRVNDVSEVELQKLFGDGPSLESTRPLEYKLSSAHFYAFIEPAYSPYSPLYRLTAPSHTNPPSTDLAIGTATENPPTPRSFSQNDKFVSILYDVLSKHAAQDPLILSQAQAFASPGGSTLGSGGAFFPQQSTRRGSRGKAAGMGGGGGAGGGGGGGASAQGGAGGAGRGGHVHLSDLRNPPDYGRIAWPEDILGSIEVDSHGDIVGEFQPSGTYRIITNEGM</sequence>
<protein>
    <submittedName>
        <fullName evidence="2">Ribosomal protein/NADH dehydrogenase domain-containing protein</fullName>
    </submittedName>
</protein>
<feature type="compositionally biased region" description="Gly residues" evidence="1">
    <location>
        <begin position="172"/>
        <end position="200"/>
    </location>
</feature>
<feature type="region of interest" description="Disordered" evidence="1">
    <location>
        <begin position="1"/>
        <end position="26"/>
    </location>
</feature>
<feature type="compositionally biased region" description="Polar residues" evidence="1">
    <location>
        <begin position="102"/>
        <end position="112"/>
    </location>
</feature>
<keyword evidence="3" id="KW-1185">Reference proteome</keyword>
<reference evidence="2 3" key="1">
    <citation type="journal article" date="2024" name="J. Plant Pathol.">
        <title>Sequence and assembly of the genome of Seiridium unicorne, isolate CBS 538.82, causal agent of cypress canker disease.</title>
        <authorList>
            <person name="Scali E."/>
            <person name="Rocca G.D."/>
            <person name="Danti R."/>
            <person name="Garbelotto M."/>
            <person name="Barberini S."/>
            <person name="Baroncelli R."/>
            <person name="Emiliani G."/>
        </authorList>
    </citation>
    <scope>NUCLEOTIDE SEQUENCE [LARGE SCALE GENOMIC DNA]</scope>
    <source>
        <strain evidence="2 3">BM-138-508</strain>
    </source>
</reference>
<keyword evidence="2" id="KW-0689">Ribosomal protein</keyword>
<dbReference type="PANTHER" id="PTHR37331">
    <property type="entry name" value="YALI0F11671P"/>
    <property type="match status" value="1"/>
</dbReference>
<comment type="caution">
    <text evidence="2">The sequence shown here is derived from an EMBL/GenBank/DDBJ whole genome shotgun (WGS) entry which is preliminary data.</text>
</comment>
<organism evidence="2 3">
    <name type="scientific">Seiridium unicorne</name>
    <dbReference type="NCBI Taxonomy" id="138068"/>
    <lineage>
        <taxon>Eukaryota</taxon>
        <taxon>Fungi</taxon>
        <taxon>Dikarya</taxon>
        <taxon>Ascomycota</taxon>
        <taxon>Pezizomycotina</taxon>
        <taxon>Sordariomycetes</taxon>
        <taxon>Xylariomycetidae</taxon>
        <taxon>Amphisphaeriales</taxon>
        <taxon>Sporocadaceae</taxon>
        <taxon>Seiridium</taxon>
    </lineage>
</organism>
<proteinExistence type="predicted"/>
<keyword evidence="2" id="KW-0687">Ribonucleoprotein</keyword>
<feature type="region of interest" description="Disordered" evidence="1">
    <location>
        <begin position="153"/>
        <end position="201"/>
    </location>
</feature>
<feature type="region of interest" description="Disordered" evidence="1">
    <location>
        <begin position="89"/>
        <end position="112"/>
    </location>
</feature>